<proteinExistence type="predicted"/>
<organism evidence="5 6">
    <name type="scientific">Chitinophaga rupis</name>
    <dbReference type="NCBI Taxonomy" id="573321"/>
    <lineage>
        <taxon>Bacteria</taxon>
        <taxon>Pseudomonadati</taxon>
        <taxon>Bacteroidota</taxon>
        <taxon>Chitinophagia</taxon>
        <taxon>Chitinophagales</taxon>
        <taxon>Chitinophagaceae</taxon>
        <taxon>Chitinophaga</taxon>
    </lineage>
</organism>
<dbReference type="PROSITE" id="PS00041">
    <property type="entry name" value="HTH_ARAC_FAMILY_1"/>
    <property type="match status" value="1"/>
</dbReference>
<dbReference type="Gene3D" id="1.10.10.60">
    <property type="entry name" value="Homeodomain-like"/>
    <property type="match status" value="1"/>
</dbReference>
<evidence type="ECO:0000256" key="3">
    <source>
        <dbReference type="ARBA" id="ARBA00023163"/>
    </source>
</evidence>
<dbReference type="InterPro" id="IPR053142">
    <property type="entry name" value="PchR_regulatory_protein"/>
</dbReference>
<dbReference type="InterPro" id="IPR020449">
    <property type="entry name" value="Tscrpt_reg_AraC-type_HTH"/>
</dbReference>
<dbReference type="EMBL" id="FOBB01000010">
    <property type="protein sequence ID" value="SEN43784.1"/>
    <property type="molecule type" value="Genomic_DNA"/>
</dbReference>
<name>A0A1H8GJ67_9BACT</name>
<protein>
    <submittedName>
        <fullName evidence="5">Transcriptional regulator, AraC family</fullName>
    </submittedName>
</protein>
<dbReference type="Pfam" id="PF12833">
    <property type="entry name" value="HTH_18"/>
    <property type="match status" value="1"/>
</dbReference>
<evidence type="ECO:0000256" key="2">
    <source>
        <dbReference type="ARBA" id="ARBA00023125"/>
    </source>
</evidence>
<dbReference type="PANTHER" id="PTHR47893">
    <property type="entry name" value="REGULATORY PROTEIN PCHR"/>
    <property type="match status" value="1"/>
</dbReference>
<evidence type="ECO:0000313" key="5">
    <source>
        <dbReference type="EMBL" id="SEN43784.1"/>
    </source>
</evidence>
<dbReference type="InterPro" id="IPR018062">
    <property type="entry name" value="HTH_AraC-typ_CS"/>
</dbReference>
<dbReference type="SUPFAM" id="SSF46689">
    <property type="entry name" value="Homeodomain-like"/>
    <property type="match status" value="1"/>
</dbReference>
<evidence type="ECO:0000259" key="4">
    <source>
        <dbReference type="PROSITE" id="PS01124"/>
    </source>
</evidence>
<keyword evidence="2" id="KW-0238">DNA-binding</keyword>
<evidence type="ECO:0000256" key="1">
    <source>
        <dbReference type="ARBA" id="ARBA00023015"/>
    </source>
</evidence>
<keyword evidence="1" id="KW-0805">Transcription regulation</keyword>
<gene>
    <name evidence="5" type="ORF">SAMN04488505_110152</name>
</gene>
<reference evidence="5 6" key="1">
    <citation type="submission" date="2016-10" db="EMBL/GenBank/DDBJ databases">
        <authorList>
            <person name="de Groot N.N."/>
        </authorList>
    </citation>
    <scope>NUCLEOTIDE SEQUENCE [LARGE SCALE GENOMIC DNA]</scope>
    <source>
        <strain evidence="5 6">DSM 21039</strain>
    </source>
</reference>
<dbReference type="PANTHER" id="PTHR47893:SF1">
    <property type="entry name" value="REGULATORY PROTEIN PCHR"/>
    <property type="match status" value="1"/>
</dbReference>
<feature type="domain" description="HTH araC/xylS-type" evidence="4">
    <location>
        <begin position="246"/>
        <end position="344"/>
    </location>
</feature>
<dbReference type="PROSITE" id="PS01124">
    <property type="entry name" value="HTH_ARAC_FAMILY_2"/>
    <property type="match status" value="1"/>
</dbReference>
<dbReference type="InterPro" id="IPR009057">
    <property type="entry name" value="Homeodomain-like_sf"/>
</dbReference>
<dbReference type="InterPro" id="IPR018060">
    <property type="entry name" value="HTH_AraC"/>
</dbReference>
<dbReference type="GO" id="GO:0043565">
    <property type="term" value="F:sequence-specific DNA binding"/>
    <property type="evidence" value="ECO:0007669"/>
    <property type="project" value="InterPro"/>
</dbReference>
<accession>A0A1H8GJ67</accession>
<sequence length="345" mass="38931">MVAGFSYFATTQPTHLTSMTFSFSSTPGFDFLTQFARHIGAPVHNDLMTMPAQLGQGYIRKLTFGPEFKITIHHYLLQEDLIIKRNSSGLGNELITVFFYSNEQSLGIAFNDNPLVLFSNRDDSAIQVTSNDLSSVIRFPANHYINYVVVAITPSYLTALLAVKDPNSVLQTITGSGNSFLFFESMTAETKLLLKNIAAVNMNDNLSRFYMQIKVQELLYLIFHQLSSRESAAYQSINSADAERLLHIRNEILSDLSVPPVLRELAQIAAMSETKLKQLFKQTFGSTVYNYYQQARMEEAAFLLKQGKRSVAEVGYELGFSNLSHFSRLFEKHYGLNPKRFSTQS</sequence>
<dbReference type="GO" id="GO:0003700">
    <property type="term" value="F:DNA-binding transcription factor activity"/>
    <property type="evidence" value="ECO:0007669"/>
    <property type="project" value="InterPro"/>
</dbReference>
<dbReference type="STRING" id="573321.SAMN04488505_110152"/>
<keyword evidence="6" id="KW-1185">Reference proteome</keyword>
<evidence type="ECO:0000313" key="6">
    <source>
        <dbReference type="Proteomes" id="UP000198984"/>
    </source>
</evidence>
<keyword evidence="3" id="KW-0804">Transcription</keyword>
<dbReference type="PRINTS" id="PR00032">
    <property type="entry name" value="HTHARAC"/>
</dbReference>
<dbReference type="AlphaFoldDB" id="A0A1H8GJ67"/>
<dbReference type="Proteomes" id="UP000198984">
    <property type="component" value="Unassembled WGS sequence"/>
</dbReference>
<dbReference type="SMART" id="SM00342">
    <property type="entry name" value="HTH_ARAC"/>
    <property type="match status" value="1"/>
</dbReference>